<reference evidence="1" key="1">
    <citation type="submission" date="2023-03" db="EMBL/GenBank/DDBJ databases">
        <title>Massive genome expansion in bonnet fungi (Mycena s.s.) driven by repeated elements and novel gene families across ecological guilds.</title>
        <authorList>
            <consortium name="Lawrence Berkeley National Laboratory"/>
            <person name="Harder C.B."/>
            <person name="Miyauchi S."/>
            <person name="Viragh M."/>
            <person name="Kuo A."/>
            <person name="Thoen E."/>
            <person name="Andreopoulos B."/>
            <person name="Lu D."/>
            <person name="Skrede I."/>
            <person name="Drula E."/>
            <person name="Henrissat B."/>
            <person name="Morin E."/>
            <person name="Kohler A."/>
            <person name="Barry K."/>
            <person name="LaButti K."/>
            <person name="Morin E."/>
            <person name="Salamov A."/>
            <person name="Lipzen A."/>
            <person name="Mereny Z."/>
            <person name="Hegedus B."/>
            <person name="Baldrian P."/>
            <person name="Stursova M."/>
            <person name="Weitz H."/>
            <person name="Taylor A."/>
            <person name="Grigoriev I.V."/>
            <person name="Nagy L.G."/>
            <person name="Martin F."/>
            <person name="Kauserud H."/>
        </authorList>
    </citation>
    <scope>NUCLEOTIDE SEQUENCE</scope>
    <source>
        <strain evidence="1">9144</strain>
    </source>
</reference>
<evidence type="ECO:0000313" key="2">
    <source>
        <dbReference type="Proteomes" id="UP001219525"/>
    </source>
</evidence>
<gene>
    <name evidence="1" type="ORF">GGX14DRAFT_409233</name>
</gene>
<accession>A0AAD6Y2N8</accession>
<keyword evidence="2" id="KW-1185">Reference proteome</keyword>
<dbReference type="Proteomes" id="UP001219525">
    <property type="component" value="Unassembled WGS sequence"/>
</dbReference>
<sequence length="199" mass="23009">MSVCTLAIVSKIRQRPHFREDNEETVTAQRKESICNESKKGTSRGQGTLNGKRCLSCEGDGGETETARVGQKLGIGQKNVCDHFWRRPVNGKEPEAHHQQSYEVCRGKSDLYGVLAQSNRQRYGAHLTVFLKAMGRERYGVKQRPKKFDEQRRTERIWRKELTETNEWNRFSDRGLGEWWVIAASTVSRKRPLYAEMHP</sequence>
<organism evidence="1 2">
    <name type="scientific">Mycena pura</name>
    <dbReference type="NCBI Taxonomy" id="153505"/>
    <lineage>
        <taxon>Eukaryota</taxon>
        <taxon>Fungi</taxon>
        <taxon>Dikarya</taxon>
        <taxon>Basidiomycota</taxon>
        <taxon>Agaricomycotina</taxon>
        <taxon>Agaricomycetes</taxon>
        <taxon>Agaricomycetidae</taxon>
        <taxon>Agaricales</taxon>
        <taxon>Marasmiineae</taxon>
        <taxon>Mycenaceae</taxon>
        <taxon>Mycena</taxon>
    </lineage>
</organism>
<name>A0AAD6Y2N8_9AGAR</name>
<dbReference type="AlphaFoldDB" id="A0AAD6Y2N8"/>
<comment type="caution">
    <text evidence="1">The sequence shown here is derived from an EMBL/GenBank/DDBJ whole genome shotgun (WGS) entry which is preliminary data.</text>
</comment>
<protein>
    <submittedName>
        <fullName evidence="1">Uncharacterized protein</fullName>
    </submittedName>
</protein>
<dbReference type="EMBL" id="JARJCW010000206">
    <property type="protein sequence ID" value="KAJ7186298.1"/>
    <property type="molecule type" value="Genomic_DNA"/>
</dbReference>
<evidence type="ECO:0000313" key="1">
    <source>
        <dbReference type="EMBL" id="KAJ7186298.1"/>
    </source>
</evidence>
<proteinExistence type="predicted"/>